<protein>
    <submittedName>
        <fullName evidence="1">Uncharacterized protein</fullName>
    </submittedName>
</protein>
<accession>A0ABD3JLB5</accession>
<dbReference type="AlphaFoldDB" id="A0ABD3JLB5"/>
<feature type="non-terminal residue" evidence="1">
    <location>
        <position position="66"/>
    </location>
</feature>
<dbReference type="EMBL" id="JBJKBG010000008">
    <property type="protein sequence ID" value="KAL3727044.1"/>
    <property type="molecule type" value="Genomic_DNA"/>
</dbReference>
<evidence type="ECO:0000313" key="1">
    <source>
        <dbReference type="EMBL" id="KAL3727044.1"/>
    </source>
</evidence>
<evidence type="ECO:0000313" key="2">
    <source>
        <dbReference type="Proteomes" id="UP001634007"/>
    </source>
</evidence>
<gene>
    <name evidence="1" type="ORF">ACJRO7_031879</name>
</gene>
<comment type="caution">
    <text evidence="1">The sequence shown here is derived from an EMBL/GenBank/DDBJ whole genome shotgun (WGS) entry which is preliminary data.</text>
</comment>
<reference evidence="1 2" key="1">
    <citation type="submission" date="2024-11" db="EMBL/GenBank/DDBJ databases">
        <title>Chromosome-level genome assembly of Eucalyptus globulus Labill. provides insights into its genome evolution.</title>
        <authorList>
            <person name="Li X."/>
        </authorList>
    </citation>
    <scope>NUCLEOTIDE SEQUENCE [LARGE SCALE GENOMIC DNA]</scope>
    <source>
        <strain evidence="1">CL2024</strain>
        <tissue evidence="1">Fresh tender leaves</tissue>
    </source>
</reference>
<keyword evidence="2" id="KW-1185">Reference proteome</keyword>
<name>A0ABD3JLB5_EUCGL</name>
<dbReference type="Proteomes" id="UP001634007">
    <property type="component" value="Unassembled WGS sequence"/>
</dbReference>
<organism evidence="1 2">
    <name type="scientific">Eucalyptus globulus</name>
    <name type="common">Tasmanian blue gum</name>
    <dbReference type="NCBI Taxonomy" id="34317"/>
    <lineage>
        <taxon>Eukaryota</taxon>
        <taxon>Viridiplantae</taxon>
        <taxon>Streptophyta</taxon>
        <taxon>Embryophyta</taxon>
        <taxon>Tracheophyta</taxon>
        <taxon>Spermatophyta</taxon>
        <taxon>Magnoliopsida</taxon>
        <taxon>eudicotyledons</taxon>
        <taxon>Gunneridae</taxon>
        <taxon>Pentapetalae</taxon>
        <taxon>rosids</taxon>
        <taxon>malvids</taxon>
        <taxon>Myrtales</taxon>
        <taxon>Myrtaceae</taxon>
        <taxon>Myrtoideae</taxon>
        <taxon>Eucalypteae</taxon>
        <taxon>Eucalyptus</taxon>
    </lineage>
</organism>
<proteinExistence type="predicted"/>
<sequence>MQYPRACKMENHFAFDRVLSFDTITATTDFGEHLSRMPKIRAQHLLNITFIKTRPVPNSLELVHLG</sequence>